<proteinExistence type="predicted"/>
<dbReference type="Proteomes" id="UP000054564">
    <property type="component" value="Unassembled WGS sequence"/>
</dbReference>
<dbReference type="OrthoDB" id="2496543at2759"/>
<dbReference type="PANTHER" id="PTHR33069">
    <property type="entry name" value="CHROMOSOME 7, WHOLE GENOME SHOTGUN SEQUENCE-RELATED"/>
    <property type="match status" value="1"/>
</dbReference>
<evidence type="ECO:0000313" key="1">
    <source>
        <dbReference type="EMBL" id="KNE93940.1"/>
    </source>
</evidence>
<organism evidence="1 2">
    <name type="scientific">Puccinia striiformis f. sp. tritici PST-78</name>
    <dbReference type="NCBI Taxonomy" id="1165861"/>
    <lineage>
        <taxon>Eukaryota</taxon>
        <taxon>Fungi</taxon>
        <taxon>Dikarya</taxon>
        <taxon>Basidiomycota</taxon>
        <taxon>Pucciniomycotina</taxon>
        <taxon>Pucciniomycetes</taxon>
        <taxon>Pucciniales</taxon>
        <taxon>Pucciniaceae</taxon>
        <taxon>Puccinia</taxon>
    </lineage>
</organism>
<dbReference type="AlphaFoldDB" id="A0A0L0V3Q3"/>
<gene>
    <name evidence="1" type="ORF">PSTG_12740</name>
</gene>
<accession>A0A0L0V3Q3</accession>
<name>A0A0L0V3Q3_9BASI</name>
<comment type="caution">
    <text evidence="1">The sequence shown here is derived from an EMBL/GenBank/DDBJ whole genome shotgun (WGS) entry which is preliminary data.</text>
</comment>
<dbReference type="PANTHER" id="PTHR33069:SF3">
    <property type="entry name" value="DYNEIN HEAVY CHAIN TAIL DOMAIN-CONTAINING PROTEIN"/>
    <property type="match status" value="1"/>
</dbReference>
<reference evidence="2" key="1">
    <citation type="submission" date="2014-03" db="EMBL/GenBank/DDBJ databases">
        <title>The Genome Sequence of Puccinia striiformis f. sp. tritici PST-78.</title>
        <authorList>
            <consortium name="The Broad Institute Genome Sequencing Platform"/>
            <person name="Cuomo C."/>
            <person name="Hulbert S."/>
            <person name="Chen X."/>
            <person name="Walker B."/>
            <person name="Young S.K."/>
            <person name="Zeng Q."/>
            <person name="Gargeya S."/>
            <person name="Fitzgerald M."/>
            <person name="Haas B."/>
            <person name="Abouelleil A."/>
            <person name="Alvarado L."/>
            <person name="Arachchi H.M."/>
            <person name="Berlin A.M."/>
            <person name="Chapman S.B."/>
            <person name="Goldberg J."/>
            <person name="Griggs A."/>
            <person name="Gujja S."/>
            <person name="Hansen M."/>
            <person name="Howarth C."/>
            <person name="Imamovic A."/>
            <person name="Larimer J."/>
            <person name="McCowan C."/>
            <person name="Montmayeur A."/>
            <person name="Murphy C."/>
            <person name="Neiman D."/>
            <person name="Pearson M."/>
            <person name="Priest M."/>
            <person name="Roberts A."/>
            <person name="Saif S."/>
            <person name="Shea T."/>
            <person name="Sisk P."/>
            <person name="Sykes S."/>
            <person name="Wortman J."/>
            <person name="Nusbaum C."/>
            <person name="Birren B."/>
        </authorList>
    </citation>
    <scope>NUCLEOTIDE SEQUENCE [LARGE SCALE GENOMIC DNA]</scope>
    <source>
        <strain evidence="2">race PST-78</strain>
    </source>
</reference>
<evidence type="ECO:0000313" key="2">
    <source>
        <dbReference type="Proteomes" id="UP000054564"/>
    </source>
</evidence>
<dbReference type="EMBL" id="AJIL01000127">
    <property type="protein sequence ID" value="KNE93940.1"/>
    <property type="molecule type" value="Genomic_DNA"/>
</dbReference>
<keyword evidence="2" id="KW-1185">Reference proteome</keyword>
<sequence>MSNSARDPVERSQEIYSVVCAFEDMNQKYDFPPREQPPGAKDAHLPILDMATKSEILETLQFSLLPAIIKQILSLVKSVEDLEEEYPNPDVELTLGILSNLDQRLRNTVSLTVALADGSPLLDEKNDCRLEKMKSFRCSQLRSKIKGIVEWVANSLLQFFGSFMRSCAMAILGTDPAWAWEEAASRKQAIPKMAAGILSSIHDTIVWSLLSDWAIIRREWLMTVDRLDEFLEDLTKQAHPSSDSTPDLARLTISPTDDHDQVEQALLQTRRTAVIEQTAEVARSIIPLVKLARILVNKLLKMIPHKLIFEPDTRINSETLGQLHAAFGSMTAPIMSIVCHVRIVQSSTHFTMADARRNVVLSLKNELMTTLETTSTNIASRLMPLLHGAEHALHASDFKAWSLTLEQPWNEVVGRSLDLVSSFGVEPVE</sequence>
<protein>
    <submittedName>
        <fullName evidence="1">Uncharacterized protein</fullName>
    </submittedName>
</protein>